<dbReference type="Pfam" id="PF13155">
    <property type="entry name" value="Toprim_2"/>
    <property type="match status" value="1"/>
</dbReference>
<feature type="domain" description="Toprim" evidence="2">
    <location>
        <begin position="172"/>
        <end position="252"/>
    </location>
</feature>
<dbReference type="Pfam" id="PF08275">
    <property type="entry name" value="DNAG_N"/>
    <property type="match status" value="1"/>
</dbReference>
<dbReference type="EMBL" id="BMPI01000010">
    <property type="protein sequence ID" value="GGM24109.1"/>
    <property type="molecule type" value="Genomic_DNA"/>
</dbReference>
<dbReference type="SMART" id="SM00493">
    <property type="entry name" value="TOPRIM"/>
    <property type="match status" value="1"/>
</dbReference>
<comment type="caution">
    <text evidence="3">The sequence shown here is derived from an EMBL/GenBank/DDBJ whole genome shotgun (WGS) entry which is preliminary data.</text>
</comment>
<reference evidence="3" key="2">
    <citation type="submission" date="2020-09" db="EMBL/GenBank/DDBJ databases">
        <authorList>
            <person name="Sun Q."/>
            <person name="Ohkuma M."/>
        </authorList>
    </citation>
    <scope>NUCLEOTIDE SEQUENCE</scope>
    <source>
        <strain evidence="3">JCM 19831</strain>
    </source>
</reference>
<dbReference type="InterPro" id="IPR006171">
    <property type="entry name" value="TOPRIM_dom"/>
</dbReference>
<organism evidence="3 4">
    <name type="scientific">Dactylosporangium sucinum</name>
    <dbReference type="NCBI Taxonomy" id="1424081"/>
    <lineage>
        <taxon>Bacteria</taxon>
        <taxon>Bacillati</taxon>
        <taxon>Actinomycetota</taxon>
        <taxon>Actinomycetes</taxon>
        <taxon>Micromonosporales</taxon>
        <taxon>Micromonosporaceae</taxon>
        <taxon>Dactylosporangium</taxon>
    </lineage>
</organism>
<proteinExistence type="predicted"/>
<dbReference type="InterPro" id="IPR013264">
    <property type="entry name" value="DNAG_N"/>
</dbReference>
<name>A0A917WRS6_9ACTN</name>
<gene>
    <name evidence="3" type="ORF">GCM10007977_026580</name>
</gene>
<evidence type="ECO:0000259" key="2">
    <source>
        <dbReference type="SMART" id="SM00493"/>
    </source>
</evidence>
<sequence>MAATVPTRPAVSDVGADVRRLLAANDAAVAFFRAQLVGADGPRRYLQQRGLGVLAEREWPWRVGYAPPGWNLLTRHLTAAGFSADELVTAGLSARTHDDPDRLIDVFRDRIVFPIRSPSGHVVAFIGRASPAAVRNKPDTPKYINTHASPIYDKDQLLFGIAEQHDRLRAGWTPVLVEGPADTIAVWLSYSRSGTHGAVAVAPCGTAFGAVQADMLRAMPGAARGVVVAFDGDTAGQAAADAAFELLRHPAPARPLPGPLLAAEFAAGADPADLLTRPNGRAQLRAALQRQTRPLALAVADHQLNRILAKHPRALEDIAGRHTVARAVAPRVFGAVDTAEAARIARHIARRAGVGLPTVVDAAVEHLQDTVTQLGAGPAQRLPTPPTGRPPPPAAAAAFPRLQQRVATGSPAGSGPSAFLPGVTPHAAGAANRVFRGH</sequence>
<protein>
    <recommendedName>
        <fullName evidence="2">Toprim domain-containing protein</fullName>
    </recommendedName>
</protein>
<evidence type="ECO:0000313" key="4">
    <source>
        <dbReference type="Proteomes" id="UP000642070"/>
    </source>
</evidence>
<dbReference type="SUPFAM" id="SSF56731">
    <property type="entry name" value="DNA primase core"/>
    <property type="match status" value="1"/>
</dbReference>
<dbReference type="Gene3D" id="3.90.980.10">
    <property type="entry name" value="DNA primase, catalytic core, N-terminal domain"/>
    <property type="match status" value="1"/>
</dbReference>
<dbReference type="AlphaFoldDB" id="A0A917WRS6"/>
<dbReference type="Proteomes" id="UP000642070">
    <property type="component" value="Unassembled WGS sequence"/>
</dbReference>
<dbReference type="PANTHER" id="PTHR30313">
    <property type="entry name" value="DNA PRIMASE"/>
    <property type="match status" value="1"/>
</dbReference>
<dbReference type="RefSeq" id="WP_190250078.1">
    <property type="nucleotide sequence ID" value="NZ_BMPI01000010.1"/>
</dbReference>
<dbReference type="InterPro" id="IPR037068">
    <property type="entry name" value="DNA_primase_core_N_sf"/>
</dbReference>
<accession>A0A917WRS6</accession>
<feature type="region of interest" description="Disordered" evidence="1">
    <location>
        <begin position="375"/>
        <end position="395"/>
    </location>
</feature>
<dbReference type="InterPro" id="IPR050219">
    <property type="entry name" value="DnaG_primase"/>
</dbReference>
<reference evidence="3" key="1">
    <citation type="journal article" date="2014" name="Int. J. Syst. Evol. Microbiol.">
        <title>Complete genome sequence of Corynebacterium casei LMG S-19264T (=DSM 44701T), isolated from a smear-ripened cheese.</title>
        <authorList>
            <consortium name="US DOE Joint Genome Institute (JGI-PGF)"/>
            <person name="Walter F."/>
            <person name="Albersmeier A."/>
            <person name="Kalinowski J."/>
            <person name="Ruckert C."/>
        </authorList>
    </citation>
    <scope>NUCLEOTIDE SEQUENCE</scope>
    <source>
        <strain evidence="3">JCM 19831</strain>
    </source>
</reference>
<dbReference type="Gene3D" id="3.40.1360.10">
    <property type="match status" value="1"/>
</dbReference>
<dbReference type="PANTHER" id="PTHR30313:SF2">
    <property type="entry name" value="DNA PRIMASE"/>
    <property type="match status" value="1"/>
</dbReference>
<dbReference type="GO" id="GO:0006269">
    <property type="term" value="P:DNA replication, synthesis of primer"/>
    <property type="evidence" value="ECO:0007669"/>
    <property type="project" value="TreeGrafter"/>
</dbReference>
<evidence type="ECO:0000313" key="3">
    <source>
        <dbReference type="EMBL" id="GGM24109.1"/>
    </source>
</evidence>
<evidence type="ECO:0000256" key="1">
    <source>
        <dbReference type="SAM" id="MobiDB-lite"/>
    </source>
</evidence>
<feature type="compositionally biased region" description="Pro residues" evidence="1">
    <location>
        <begin position="383"/>
        <end position="394"/>
    </location>
</feature>
<dbReference type="GO" id="GO:0005737">
    <property type="term" value="C:cytoplasm"/>
    <property type="evidence" value="ECO:0007669"/>
    <property type="project" value="TreeGrafter"/>
</dbReference>
<keyword evidence="4" id="KW-1185">Reference proteome</keyword>